<organism evidence="1 2">
    <name type="scientific">Sporothrix eucalyptigena</name>
    <dbReference type="NCBI Taxonomy" id="1812306"/>
    <lineage>
        <taxon>Eukaryota</taxon>
        <taxon>Fungi</taxon>
        <taxon>Dikarya</taxon>
        <taxon>Ascomycota</taxon>
        <taxon>Pezizomycotina</taxon>
        <taxon>Sordariomycetes</taxon>
        <taxon>Sordariomycetidae</taxon>
        <taxon>Ophiostomatales</taxon>
        <taxon>Ophiostomataceae</taxon>
        <taxon>Sporothrix</taxon>
    </lineage>
</organism>
<gene>
    <name evidence="1" type="ORF">SEUCBS140593_006593</name>
</gene>
<comment type="caution">
    <text evidence="1">The sequence shown here is derived from an EMBL/GenBank/DDBJ whole genome shotgun (WGS) entry which is preliminary data.</text>
</comment>
<name>A0ABP0C896_9PEZI</name>
<proteinExistence type="predicted"/>
<accession>A0ABP0C896</accession>
<dbReference type="EMBL" id="CAWUHD010000073">
    <property type="protein sequence ID" value="CAK7227489.1"/>
    <property type="molecule type" value="Genomic_DNA"/>
</dbReference>
<reference evidence="1 2" key="1">
    <citation type="submission" date="2024-01" db="EMBL/GenBank/DDBJ databases">
        <authorList>
            <person name="Allen C."/>
            <person name="Tagirdzhanova G."/>
        </authorList>
    </citation>
    <scope>NUCLEOTIDE SEQUENCE [LARGE SCALE GENOMIC DNA]</scope>
</reference>
<protein>
    <submittedName>
        <fullName evidence="1">Uncharacterized protein</fullName>
    </submittedName>
</protein>
<dbReference type="Proteomes" id="UP001642482">
    <property type="component" value="Unassembled WGS sequence"/>
</dbReference>
<sequence length="766" mass="84563">MDDPVYDLYGYTTNNGEEIQEQTGPRDPKSFAVFVVANVGGRYRQLAVVRYGLPSQQPDTFLRGTDAVCLCLRVVLVFSHPANRIAIEGELALAADAYTRGGLSPPVVVLEKDFMGNIGYSHRSRSWSPVPWPPAPWLREFPFIGLALQLAATYEQALHKFNSCMYAEPLGLVYDNDNGKYGIGIIDISDLDTIRYGIIAAAHEKVYIERIEQRAALTYDYVTETRTRTPLSAQEYMAKFDYKPNHLFDCDAISLLEARPLITPEALSGDLVATRLIEDLLGMTSEESVPMFPDNMAFLQSAAGAQAALRRELLRRASELHRSRHAAHLLVCAFGGQTHLPWAAFAGLPVAVLQEALQNPALCQAQSINLCIDTIQGTAEQIIEALSTASATFRYLCFHQEPQRTDDDITTELYAHLAASSLLHEGVRLTMTGACSAALRYRMWLPTSNSVRLASPAFHAFPVQHLFFRSQVGARAVTGSSDNKAFLPCYLHLADTLLPPEAFAESFLIFLSGLASGGVDDEQLPFLFAHSASSLAEIAVGLEPAQVITRGFAVALPAAENLAVPTFPFQDGSLIDDTDYDSDDNNGDNPAVMERVAARKRKQQRIQQLATIECWPLVRDPVPGSWTVVVSMEKHDKNSSALRVDDDNSYYDDLVARYAFVRTGDDGQVDVVGDLLAFLNETAPEIDGSAMKVEQRLAALDKQIQEKWKSSSSSQPMPDRRVIDMDRNEALGLLAAFREDARTYGQEALRTVMQEGMYNVESWAQS</sequence>
<evidence type="ECO:0000313" key="1">
    <source>
        <dbReference type="EMBL" id="CAK7227489.1"/>
    </source>
</evidence>
<keyword evidence="2" id="KW-1185">Reference proteome</keyword>
<evidence type="ECO:0000313" key="2">
    <source>
        <dbReference type="Proteomes" id="UP001642482"/>
    </source>
</evidence>